<dbReference type="InterPro" id="IPR005467">
    <property type="entry name" value="His_kinase_dom"/>
</dbReference>
<organism evidence="18 19">
    <name type="scientific">Brevundimonas subvibrioides</name>
    <dbReference type="NCBI Taxonomy" id="74313"/>
    <lineage>
        <taxon>Bacteria</taxon>
        <taxon>Pseudomonadati</taxon>
        <taxon>Pseudomonadota</taxon>
        <taxon>Alphaproteobacteria</taxon>
        <taxon>Caulobacterales</taxon>
        <taxon>Caulobacteraceae</taxon>
        <taxon>Brevundimonas</taxon>
    </lineage>
</organism>
<dbReference type="InterPro" id="IPR003660">
    <property type="entry name" value="HAMP_dom"/>
</dbReference>
<evidence type="ECO:0000256" key="4">
    <source>
        <dbReference type="ARBA" id="ARBA00022475"/>
    </source>
</evidence>
<evidence type="ECO:0000256" key="5">
    <source>
        <dbReference type="ARBA" id="ARBA00022519"/>
    </source>
</evidence>
<dbReference type="CDD" id="cd00082">
    <property type="entry name" value="HisKA"/>
    <property type="match status" value="1"/>
</dbReference>
<dbReference type="EMBL" id="NCEB01000001">
    <property type="protein sequence ID" value="OYX36105.1"/>
    <property type="molecule type" value="Genomic_DNA"/>
</dbReference>
<feature type="domain" description="HAMP" evidence="17">
    <location>
        <begin position="252"/>
        <end position="304"/>
    </location>
</feature>
<keyword evidence="11" id="KW-0067">ATP-binding</keyword>
<keyword evidence="6" id="KW-0597">Phosphoprotein</keyword>
<dbReference type="PRINTS" id="PR00344">
    <property type="entry name" value="BCTRLSENSOR"/>
</dbReference>
<evidence type="ECO:0000313" key="18">
    <source>
        <dbReference type="EMBL" id="OYX36105.1"/>
    </source>
</evidence>
<keyword evidence="4" id="KW-1003">Cell membrane</keyword>
<proteinExistence type="predicted"/>
<evidence type="ECO:0000256" key="8">
    <source>
        <dbReference type="ARBA" id="ARBA00022692"/>
    </source>
</evidence>
<dbReference type="SMART" id="SM00387">
    <property type="entry name" value="HATPase_c"/>
    <property type="match status" value="1"/>
</dbReference>
<dbReference type="GO" id="GO:0000155">
    <property type="term" value="F:phosphorelay sensor kinase activity"/>
    <property type="evidence" value="ECO:0007669"/>
    <property type="project" value="InterPro"/>
</dbReference>
<dbReference type="PANTHER" id="PTHR44936">
    <property type="entry name" value="SENSOR PROTEIN CREC"/>
    <property type="match status" value="1"/>
</dbReference>
<dbReference type="Gene3D" id="3.30.565.10">
    <property type="entry name" value="Histidine kinase-like ATPase, C-terminal domain"/>
    <property type="match status" value="1"/>
</dbReference>
<evidence type="ECO:0000256" key="3">
    <source>
        <dbReference type="ARBA" id="ARBA00012438"/>
    </source>
</evidence>
<dbReference type="PANTHER" id="PTHR44936:SF5">
    <property type="entry name" value="SENSOR HISTIDINE KINASE ENVZ"/>
    <property type="match status" value="1"/>
</dbReference>
<protein>
    <recommendedName>
        <fullName evidence="3">histidine kinase</fullName>
        <ecNumber evidence="3">2.7.13.3</ecNumber>
    </recommendedName>
</protein>
<keyword evidence="8 15" id="KW-0812">Transmembrane</keyword>
<keyword evidence="10" id="KW-0418">Kinase</keyword>
<sequence length="519" mass="55155">MRAPGSMSVLVQVALLAAFAVIASQVVAFVVVLTAPPPRPTGFSVAAAAEALAGRPAETADGRALRRTLSIDPPTDAPTTGPVERVMAMGLAQRLNLPPEAVRVRLAPDAPSRELMMTRRGPAPLIVRPRSPQDPTVERTESFVFTQRAEDGSVPREALVAGLNEALARHSPPTGPGDSVQVITTGDRQTRFTVTADRLTFAPFSASARLPDGRWATVEPPRGWIDPWQARLLMALGITALLLAPVVWLMARRLTRPIRVFAEAAERLGADPDAEPLRPSGPSEVRTAIAAFNDMQDAIRQHMRQRTQTIAAIAHDLRTPLTRLRFRAEQAPDALRDRMAADVEEMDALIAQAMAFVRGEQQVERREPLDLAVLAADCAAGFAETGADVTFEGADPLSVLGDPAALRRALANLIDNAVTFAGSARVAAKREGDTAVIRVSDNGPGLPPSELETAFEPFYRGERSRSRQTGGAGLGLAVARQAARAAGGDVVLSNRPGGGLEARLTVPMASGAVTRSFAL</sequence>
<evidence type="ECO:0000256" key="10">
    <source>
        <dbReference type="ARBA" id="ARBA00022777"/>
    </source>
</evidence>
<reference evidence="18 19" key="1">
    <citation type="submission" date="2017-03" db="EMBL/GenBank/DDBJ databases">
        <title>Lifting the veil on microbial sulfur biogeochemistry in mining wastewaters.</title>
        <authorList>
            <person name="Kantor R.S."/>
            <person name="Colenbrander Nelson T."/>
            <person name="Marshall S."/>
            <person name="Bennett D."/>
            <person name="Apte S."/>
            <person name="Camacho D."/>
            <person name="Thomas B.C."/>
            <person name="Warren L.A."/>
            <person name="Banfield J.F."/>
        </authorList>
    </citation>
    <scope>NUCLEOTIDE SEQUENCE [LARGE SCALE GENOMIC DNA]</scope>
    <source>
        <strain evidence="18">32-69-9</strain>
    </source>
</reference>
<comment type="catalytic activity">
    <reaction evidence="1">
        <text>ATP + protein L-histidine = ADP + protein N-phospho-L-histidine.</text>
        <dbReference type="EC" id="2.7.13.3"/>
    </reaction>
</comment>
<name>A0A258FUB1_9CAUL</name>
<dbReference type="SUPFAM" id="SSF55874">
    <property type="entry name" value="ATPase domain of HSP90 chaperone/DNA topoisomerase II/histidine kinase"/>
    <property type="match status" value="1"/>
</dbReference>
<evidence type="ECO:0000256" key="12">
    <source>
        <dbReference type="ARBA" id="ARBA00022989"/>
    </source>
</evidence>
<evidence type="ECO:0000256" key="1">
    <source>
        <dbReference type="ARBA" id="ARBA00000085"/>
    </source>
</evidence>
<dbReference type="AlphaFoldDB" id="A0A258FUB1"/>
<keyword evidence="5" id="KW-0997">Cell inner membrane</keyword>
<evidence type="ECO:0000259" key="16">
    <source>
        <dbReference type="PROSITE" id="PS50109"/>
    </source>
</evidence>
<feature type="transmembrane region" description="Helical" evidence="15">
    <location>
        <begin position="232"/>
        <end position="251"/>
    </location>
</feature>
<dbReference type="InterPro" id="IPR050980">
    <property type="entry name" value="2C_sensor_his_kinase"/>
</dbReference>
<dbReference type="SMART" id="SM00304">
    <property type="entry name" value="HAMP"/>
    <property type="match status" value="1"/>
</dbReference>
<dbReference type="GO" id="GO:0005524">
    <property type="term" value="F:ATP binding"/>
    <property type="evidence" value="ECO:0007669"/>
    <property type="project" value="UniProtKB-KW"/>
</dbReference>
<dbReference type="Proteomes" id="UP000215595">
    <property type="component" value="Unassembled WGS sequence"/>
</dbReference>
<dbReference type="Pfam" id="PF00672">
    <property type="entry name" value="HAMP"/>
    <property type="match status" value="1"/>
</dbReference>
<dbReference type="SMART" id="SM00388">
    <property type="entry name" value="HisKA"/>
    <property type="match status" value="1"/>
</dbReference>
<dbReference type="InterPro" id="IPR003594">
    <property type="entry name" value="HATPase_dom"/>
</dbReference>
<evidence type="ECO:0000256" key="6">
    <source>
        <dbReference type="ARBA" id="ARBA00022553"/>
    </source>
</evidence>
<dbReference type="Pfam" id="PF00512">
    <property type="entry name" value="HisKA"/>
    <property type="match status" value="1"/>
</dbReference>
<dbReference type="PROSITE" id="PS50885">
    <property type="entry name" value="HAMP"/>
    <property type="match status" value="1"/>
</dbReference>
<dbReference type="InterPro" id="IPR003661">
    <property type="entry name" value="HisK_dim/P_dom"/>
</dbReference>
<dbReference type="InterPro" id="IPR004358">
    <property type="entry name" value="Sig_transdc_His_kin-like_C"/>
</dbReference>
<dbReference type="InterPro" id="IPR036890">
    <property type="entry name" value="HATPase_C_sf"/>
</dbReference>
<dbReference type="Gene3D" id="1.10.287.130">
    <property type="match status" value="1"/>
</dbReference>
<dbReference type="GO" id="GO:0005886">
    <property type="term" value="C:plasma membrane"/>
    <property type="evidence" value="ECO:0007669"/>
    <property type="project" value="UniProtKB-SubCell"/>
</dbReference>
<keyword evidence="9" id="KW-0547">Nucleotide-binding</keyword>
<dbReference type="Pfam" id="PF02518">
    <property type="entry name" value="HATPase_c"/>
    <property type="match status" value="1"/>
</dbReference>
<comment type="caution">
    <text evidence="18">The sequence shown here is derived from an EMBL/GenBank/DDBJ whole genome shotgun (WGS) entry which is preliminary data.</text>
</comment>
<evidence type="ECO:0000259" key="17">
    <source>
        <dbReference type="PROSITE" id="PS50885"/>
    </source>
</evidence>
<dbReference type="EC" id="2.7.13.3" evidence="3"/>
<evidence type="ECO:0000256" key="7">
    <source>
        <dbReference type="ARBA" id="ARBA00022679"/>
    </source>
</evidence>
<dbReference type="SUPFAM" id="SSF47384">
    <property type="entry name" value="Homodimeric domain of signal transducing histidine kinase"/>
    <property type="match status" value="1"/>
</dbReference>
<evidence type="ECO:0000313" key="19">
    <source>
        <dbReference type="Proteomes" id="UP000215595"/>
    </source>
</evidence>
<keyword evidence="14 15" id="KW-0472">Membrane</keyword>
<keyword evidence="7" id="KW-0808">Transferase</keyword>
<evidence type="ECO:0000256" key="14">
    <source>
        <dbReference type="ARBA" id="ARBA00023136"/>
    </source>
</evidence>
<dbReference type="CDD" id="cd06225">
    <property type="entry name" value="HAMP"/>
    <property type="match status" value="1"/>
</dbReference>
<dbReference type="InterPro" id="IPR036097">
    <property type="entry name" value="HisK_dim/P_sf"/>
</dbReference>
<evidence type="ECO:0000256" key="11">
    <source>
        <dbReference type="ARBA" id="ARBA00022840"/>
    </source>
</evidence>
<keyword evidence="13" id="KW-0902">Two-component regulatory system</keyword>
<keyword evidence="12 15" id="KW-1133">Transmembrane helix</keyword>
<dbReference type="PROSITE" id="PS50109">
    <property type="entry name" value="HIS_KIN"/>
    <property type="match status" value="1"/>
</dbReference>
<evidence type="ECO:0000256" key="9">
    <source>
        <dbReference type="ARBA" id="ARBA00022741"/>
    </source>
</evidence>
<evidence type="ECO:0000256" key="15">
    <source>
        <dbReference type="SAM" id="Phobius"/>
    </source>
</evidence>
<comment type="subcellular location">
    <subcellularLocation>
        <location evidence="2">Cell inner membrane</location>
        <topology evidence="2">Multi-pass membrane protein</topology>
    </subcellularLocation>
</comment>
<accession>A0A258FUB1</accession>
<evidence type="ECO:0000256" key="13">
    <source>
        <dbReference type="ARBA" id="ARBA00023012"/>
    </source>
</evidence>
<feature type="domain" description="Histidine kinase" evidence="16">
    <location>
        <begin position="312"/>
        <end position="510"/>
    </location>
</feature>
<gene>
    <name evidence="18" type="ORF">B7Z01_00155</name>
</gene>
<evidence type="ECO:0000256" key="2">
    <source>
        <dbReference type="ARBA" id="ARBA00004429"/>
    </source>
</evidence>